<accession>A0ABQ6VAA6</accession>
<protein>
    <submittedName>
        <fullName evidence="1">Uncharacterized protein</fullName>
    </submittedName>
</protein>
<dbReference type="RefSeq" id="WP_151458863.1">
    <property type="nucleotide sequence ID" value="NZ_WAAO01000001.1"/>
</dbReference>
<keyword evidence="2" id="KW-1185">Reference proteome</keyword>
<evidence type="ECO:0000313" key="1">
    <source>
        <dbReference type="EMBL" id="KAB1867305.1"/>
    </source>
</evidence>
<dbReference type="EMBL" id="WAAO01000001">
    <property type="protein sequence ID" value="KAB1867305.1"/>
    <property type="molecule type" value="Genomic_DNA"/>
</dbReference>
<reference evidence="2" key="1">
    <citation type="submission" date="2019-09" db="EMBL/GenBank/DDBJ databases">
        <title>Whole genome sequencing of Microbacterium maritypicum.</title>
        <authorList>
            <person name="Lenchi N."/>
        </authorList>
    </citation>
    <scope>NUCLEOTIDE SEQUENCE [LARGE SCALE GENOMIC DNA]</scope>
    <source>
        <strain evidence="2">G1</strain>
    </source>
</reference>
<proteinExistence type="predicted"/>
<dbReference type="Proteomes" id="UP000478836">
    <property type="component" value="Unassembled WGS sequence"/>
</dbReference>
<gene>
    <name evidence="1" type="ORF">F6A08_05830</name>
</gene>
<evidence type="ECO:0000313" key="2">
    <source>
        <dbReference type="Proteomes" id="UP000478836"/>
    </source>
</evidence>
<name>A0ABQ6VAA6_9MICO</name>
<comment type="caution">
    <text evidence="1">The sequence shown here is derived from an EMBL/GenBank/DDBJ whole genome shotgun (WGS) entry which is preliminary data.</text>
</comment>
<sequence length="68" mass="7618">MAKRARIVFGDRDYPIDPDTVDSVVEGLLEVKPGGASVLRVSTEDEEDVLFWTPGTPIAFEIWDDEDH</sequence>
<organism evidence="1 2">
    <name type="scientific">Microbacterium algeriense</name>
    <dbReference type="NCBI Taxonomy" id="2615184"/>
    <lineage>
        <taxon>Bacteria</taxon>
        <taxon>Bacillati</taxon>
        <taxon>Actinomycetota</taxon>
        <taxon>Actinomycetes</taxon>
        <taxon>Micrococcales</taxon>
        <taxon>Microbacteriaceae</taxon>
        <taxon>Microbacterium</taxon>
    </lineage>
</organism>
<dbReference type="GeneID" id="77475960"/>